<protein>
    <recommendedName>
        <fullName evidence="5">Short-chain dehydrogenase/reductase family protein</fullName>
    </recommendedName>
</protein>
<dbReference type="GO" id="GO:0016491">
    <property type="term" value="F:oxidoreductase activity"/>
    <property type="evidence" value="ECO:0007669"/>
    <property type="project" value="UniProtKB-KW"/>
</dbReference>
<organism evidence="3 4">
    <name type="scientific">Rasamsonia emersonii (strain ATCC 16479 / CBS 393.64 / IMI 116815)</name>
    <dbReference type="NCBI Taxonomy" id="1408163"/>
    <lineage>
        <taxon>Eukaryota</taxon>
        <taxon>Fungi</taxon>
        <taxon>Dikarya</taxon>
        <taxon>Ascomycota</taxon>
        <taxon>Pezizomycotina</taxon>
        <taxon>Eurotiomycetes</taxon>
        <taxon>Eurotiomycetidae</taxon>
        <taxon>Eurotiales</taxon>
        <taxon>Trichocomaceae</taxon>
        <taxon>Rasamsonia</taxon>
    </lineage>
</organism>
<dbReference type="PANTHER" id="PTHR43157">
    <property type="entry name" value="PHOSPHATIDYLINOSITOL-GLYCAN BIOSYNTHESIS CLASS F PROTEIN-RELATED"/>
    <property type="match status" value="1"/>
</dbReference>
<sequence>MSPILHILHSQLFVSLPYPNFDFSNQTCIVTGSNSGIGLEAAKHLVRLNAARVILAVRNVTRGEEAKEWIETETGRKDVVEVWHLDLSSYESVKQFAHHASNNLDRWDCLLENAGTGSFTYQTAEDNESTITINVVSTFLLAILMLPLLRKTAKIFNTQPRLSFVVSDVHAMANFPERNNPNIFASLNADRSSAALRRRYAVSKLLEVLLTRELASRVSQFCSDNGSQHDIIVNCVNQGFCKTNLGDKGPWIGRILRSILAMFLARTAEEGSRTLVFAAAASTDTHGKYLSDCRIEKPSTFVLSKEGRKTQSKLWDELMTKLGAISSEISHIVQP</sequence>
<accession>A0A0F4Z463</accession>
<dbReference type="SUPFAM" id="SSF51735">
    <property type="entry name" value="NAD(P)-binding Rossmann-fold domains"/>
    <property type="match status" value="1"/>
</dbReference>
<dbReference type="PRINTS" id="PR00081">
    <property type="entry name" value="GDHRDH"/>
</dbReference>
<dbReference type="OrthoDB" id="542013at2759"/>
<dbReference type="GeneID" id="25313453"/>
<keyword evidence="2" id="KW-0560">Oxidoreductase</keyword>
<dbReference type="RefSeq" id="XP_013331498.1">
    <property type="nucleotide sequence ID" value="XM_013476044.1"/>
</dbReference>
<evidence type="ECO:0000313" key="3">
    <source>
        <dbReference type="EMBL" id="KKA24886.1"/>
    </source>
</evidence>
<dbReference type="Pfam" id="PF00106">
    <property type="entry name" value="adh_short"/>
    <property type="match status" value="1"/>
</dbReference>
<dbReference type="InterPro" id="IPR002347">
    <property type="entry name" value="SDR_fam"/>
</dbReference>
<comment type="caution">
    <text evidence="3">The sequence shown here is derived from an EMBL/GenBank/DDBJ whole genome shotgun (WGS) entry which is preliminary data.</text>
</comment>
<evidence type="ECO:0000256" key="1">
    <source>
        <dbReference type="ARBA" id="ARBA00006484"/>
    </source>
</evidence>
<dbReference type="STRING" id="1408163.A0A0F4Z463"/>
<evidence type="ECO:0008006" key="5">
    <source>
        <dbReference type="Google" id="ProtNLM"/>
    </source>
</evidence>
<reference evidence="3 4" key="1">
    <citation type="submission" date="2015-04" db="EMBL/GenBank/DDBJ databases">
        <authorList>
            <person name="Heijne W.H."/>
            <person name="Fedorova N.D."/>
            <person name="Nierman W.C."/>
            <person name="Vollebregt A.W."/>
            <person name="Zhao Z."/>
            <person name="Wu L."/>
            <person name="Kumar M."/>
            <person name="Stam H."/>
            <person name="van den Berg M.A."/>
            <person name="Pel H.J."/>
        </authorList>
    </citation>
    <scope>NUCLEOTIDE SEQUENCE [LARGE SCALE GENOMIC DNA]</scope>
    <source>
        <strain evidence="3 4">CBS 393.64</strain>
    </source>
</reference>
<dbReference type="InterPro" id="IPR036291">
    <property type="entry name" value="NAD(P)-bd_dom_sf"/>
</dbReference>
<keyword evidence="4" id="KW-1185">Reference proteome</keyword>
<evidence type="ECO:0000313" key="4">
    <source>
        <dbReference type="Proteomes" id="UP000053958"/>
    </source>
</evidence>
<comment type="similarity">
    <text evidence="1">Belongs to the short-chain dehydrogenases/reductases (SDR) family.</text>
</comment>
<name>A0A0F4Z463_RASE3</name>
<evidence type="ECO:0000256" key="2">
    <source>
        <dbReference type="ARBA" id="ARBA00023002"/>
    </source>
</evidence>
<dbReference type="Gene3D" id="3.40.50.720">
    <property type="entry name" value="NAD(P)-binding Rossmann-like Domain"/>
    <property type="match status" value="1"/>
</dbReference>
<gene>
    <name evidence="3" type="ORF">T310_1102</name>
</gene>
<dbReference type="Proteomes" id="UP000053958">
    <property type="component" value="Unassembled WGS sequence"/>
</dbReference>
<dbReference type="AlphaFoldDB" id="A0A0F4Z463"/>
<dbReference type="EMBL" id="LASV01000045">
    <property type="protein sequence ID" value="KKA24886.1"/>
    <property type="molecule type" value="Genomic_DNA"/>
</dbReference>
<proteinExistence type="inferred from homology"/>
<dbReference type="PANTHER" id="PTHR43157:SF31">
    <property type="entry name" value="PHOSPHATIDYLINOSITOL-GLYCAN BIOSYNTHESIS CLASS F PROTEIN"/>
    <property type="match status" value="1"/>
</dbReference>